<dbReference type="PANTHER" id="PTHR30437:SF4">
    <property type="entry name" value="TRANSCRIPTION ELONGATION FACTOR GREA"/>
    <property type="match status" value="1"/>
</dbReference>
<dbReference type="SUPFAM" id="SSF46557">
    <property type="entry name" value="GreA transcript cleavage protein, N-terminal domain"/>
    <property type="match status" value="1"/>
</dbReference>
<evidence type="ECO:0000313" key="12">
    <source>
        <dbReference type="EMBL" id="OGK53254.1"/>
    </source>
</evidence>
<evidence type="ECO:0000256" key="2">
    <source>
        <dbReference type="ARBA" id="ARBA00013729"/>
    </source>
</evidence>
<evidence type="ECO:0000259" key="10">
    <source>
        <dbReference type="Pfam" id="PF01272"/>
    </source>
</evidence>
<comment type="caution">
    <text evidence="12">The sequence shown here is derived from an EMBL/GenBank/DDBJ whole genome shotgun (WGS) entry which is preliminary data.</text>
</comment>
<proteinExistence type="inferred from homology"/>
<evidence type="ECO:0000256" key="9">
    <source>
        <dbReference type="RuleBase" id="RU000556"/>
    </source>
</evidence>
<gene>
    <name evidence="8" type="primary">greA</name>
    <name evidence="12" type="ORF">A3H78_03025</name>
</gene>
<evidence type="ECO:0000259" key="11">
    <source>
        <dbReference type="Pfam" id="PF03449"/>
    </source>
</evidence>
<dbReference type="Gene3D" id="3.10.50.30">
    <property type="entry name" value="Transcription elongation factor, GreA/GreB, C-terminal domain"/>
    <property type="match status" value="1"/>
</dbReference>
<sequence length="153" mass="17253">MLNKVILTKEGFEKLNQELDVLKNQKRPQAVETLKKAREMGDLSENNAYTSAKEELGFVDSRILELEDKLNNAQIMEENNNSSHVVIGSIVDVSSDNQVFTYTIVSQEESDLQHNKISNKSPLGMSLMGKKKNDIVDVVTPINVDRYKIVSIK</sequence>
<dbReference type="NCBIfam" id="NF001263">
    <property type="entry name" value="PRK00226.1-4"/>
    <property type="match status" value="1"/>
</dbReference>
<dbReference type="InterPro" id="IPR023459">
    <property type="entry name" value="Tscrpt_elong_fac_GreA/B_fam"/>
</dbReference>
<dbReference type="GO" id="GO:0003746">
    <property type="term" value="F:translation elongation factor activity"/>
    <property type="evidence" value="ECO:0007669"/>
    <property type="project" value="UniProtKB-KW"/>
</dbReference>
<dbReference type="InterPro" id="IPR022691">
    <property type="entry name" value="Tscrpt_elong_fac_GreA/B_N"/>
</dbReference>
<feature type="domain" description="Transcription elongation factor GreA/GreB C-terminal" evidence="10">
    <location>
        <begin position="83"/>
        <end position="153"/>
    </location>
</feature>
<evidence type="ECO:0000256" key="7">
    <source>
        <dbReference type="ARBA" id="ARBA00030776"/>
    </source>
</evidence>
<evidence type="ECO:0000313" key="13">
    <source>
        <dbReference type="Proteomes" id="UP000177418"/>
    </source>
</evidence>
<dbReference type="InterPro" id="IPR001437">
    <property type="entry name" value="Tscrpt_elong_fac_GreA/B_C"/>
</dbReference>
<evidence type="ECO:0000256" key="3">
    <source>
        <dbReference type="ARBA" id="ARBA00023015"/>
    </source>
</evidence>
<dbReference type="NCBIfam" id="TIGR01462">
    <property type="entry name" value="greA"/>
    <property type="match status" value="1"/>
</dbReference>
<keyword evidence="12" id="KW-0648">Protein biosynthesis</keyword>
<dbReference type="Proteomes" id="UP000177418">
    <property type="component" value="Unassembled WGS sequence"/>
</dbReference>
<comment type="function">
    <text evidence="6 8 9">Necessary for efficient RNA polymerase transcription elongation past template-encoded arresting sites. The arresting sites in DNA have the property of trapping a certain fraction of elongating RNA polymerases that pass through, resulting in locked ternary complexes. Cleavage of the nascent transcript by cleavage factors such as GreA or GreB allows the resumption of elongation from the new 3'terminus. GreA releases sequences of 2 to 3 nucleotides.</text>
</comment>
<dbReference type="EMBL" id="MGAV01000021">
    <property type="protein sequence ID" value="OGK53254.1"/>
    <property type="molecule type" value="Genomic_DNA"/>
</dbReference>
<dbReference type="HAMAP" id="MF_00105">
    <property type="entry name" value="GreA_GreB"/>
    <property type="match status" value="1"/>
</dbReference>
<dbReference type="GO" id="GO:0003677">
    <property type="term" value="F:DNA binding"/>
    <property type="evidence" value="ECO:0007669"/>
    <property type="project" value="UniProtKB-UniRule"/>
</dbReference>
<evidence type="ECO:0000256" key="8">
    <source>
        <dbReference type="HAMAP-Rule" id="MF_00105"/>
    </source>
</evidence>
<accession>A0A1F7JCC2</accession>
<comment type="similarity">
    <text evidence="1 8 9">Belongs to the GreA/GreB family.</text>
</comment>
<protein>
    <recommendedName>
        <fullName evidence="2 8">Transcription elongation factor GreA</fullName>
    </recommendedName>
    <alternativeName>
        <fullName evidence="7 8">Transcript cleavage factor GreA</fullName>
    </alternativeName>
</protein>
<name>A0A1F7JCC2_9BACT</name>
<dbReference type="InterPro" id="IPR036953">
    <property type="entry name" value="GreA/GreB_C_sf"/>
</dbReference>
<feature type="domain" description="Transcription elongation factor GreA/GreB N-terminal" evidence="11">
    <location>
        <begin position="5"/>
        <end position="75"/>
    </location>
</feature>
<keyword evidence="3 8" id="KW-0805">Transcription regulation</keyword>
<dbReference type="FunFam" id="1.10.287.180:FF:000001">
    <property type="entry name" value="Transcription elongation factor GreA"/>
    <property type="match status" value="1"/>
</dbReference>
<dbReference type="Gene3D" id="1.10.287.180">
    <property type="entry name" value="Transcription elongation factor, GreA/GreB, N-terminal domain"/>
    <property type="match status" value="1"/>
</dbReference>
<evidence type="ECO:0000256" key="1">
    <source>
        <dbReference type="ARBA" id="ARBA00008213"/>
    </source>
</evidence>
<dbReference type="Pfam" id="PF01272">
    <property type="entry name" value="GreA_GreB"/>
    <property type="match status" value="1"/>
</dbReference>
<keyword evidence="4 8" id="KW-0238">DNA-binding</keyword>
<dbReference type="GO" id="GO:0070063">
    <property type="term" value="F:RNA polymerase binding"/>
    <property type="evidence" value="ECO:0007669"/>
    <property type="project" value="InterPro"/>
</dbReference>
<evidence type="ECO:0000256" key="4">
    <source>
        <dbReference type="ARBA" id="ARBA00023125"/>
    </source>
</evidence>
<dbReference type="Pfam" id="PF03449">
    <property type="entry name" value="GreA_GreB_N"/>
    <property type="match status" value="1"/>
</dbReference>
<reference evidence="12 13" key="1">
    <citation type="journal article" date="2016" name="Nat. Commun.">
        <title>Thousands of microbial genomes shed light on interconnected biogeochemical processes in an aquifer system.</title>
        <authorList>
            <person name="Anantharaman K."/>
            <person name="Brown C.T."/>
            <person name="Hug L.A."/>
            <person name="Sharon I."/>
            <person name="Castelle C.J."/>
            <person name="Probst A.J."/>
            <person name="Thomas B.C."/>
            <person name="Singh A."/>
            <person name="Wilkins M.J."/>
            <person name="Karaoz U."/>
            <person name="Brodie E.L."/>
            <person name="Williams K.H."/>
            <person name="Hubbard S.S."/>
            <person name="Banfield J.F."/>
        </authorList>
    </citation>
    <scope>NUCLEOTIDE SEQUENCE [LARGE SCALE GENOMIC DNA]</scope>
</reference>
<dbReference type="InterPro" id="IPR028624">
    <property type="entry name" value="Tscrpt_elong_fac_GreA/B"/>
</dbReference>
<dbReference type="GO" id="GO:0032784">
    <property type="term" value="P:regulation of DNA-templated transcription elongation"/>
    <property type="evidence" value="ECO:0007669"/>
    <property type="project" value="UniProtKB-UniRule"/>
</dbReference>
<keyword evidence="12" id="KW-0251">Elongation factor</keyword>
<evidence type="ECO:0000256" key="6">
    <source>
        <dbReference type="ARBA" id="ARBA00024916"/>
    </source>
</evidence>
<dbReference type="PANTHER" id="PTHR30437">
    <property type="entry name" value="TRANSCRIPTION ELONGATION FACTOR GREA"/>
    <property type="match status" value="1"/>
</dbReference>
<dbReference type="GO" id="GO:0006354">
    <property type="term" value="P:DNA-templated transcription elongation"/>
    <property type="evidence" value="ECO:0007669"/>
    <property type="project" value="TreeGrafter"/>
</dbReference>
<dbReference type="InterPro" id="IPR006359">
    <property type="entry name" value="Tscrpt_elong_fac_GreA"/>
</dbReference>
<dbReference type="InterPro" id="IPR036805">
    <property type="entry name" value="Tscrpt_elong_fac_GreA/B_N_sf"/>
</dbReference>
<evidence type="ECO:0000256" key="5">
    <source>
        <dbReference type="ARBA" id="ARBA00023163"/>
    </source>
</evidence>
<organism evidence="12 13">
    <name type="scientific">Candidatus Roizmanbacteria bacterium RIFCSPLOWO2_02_FULL_36_11</name>
    <dbReference type="NCBI Taxonomy" id="1802071"/>
    <lineage>
        <taxon>Bacteria</taxon>
        <taxon>Candidatus Roizmaniibacteriota</taxon>
    </lineage>
</organism>
<keyword evidence="5 8" id="KW-0804">Transcription</keyword>
<dbReference type="PIRSF" id="PIRSF006092">
    <property type="entry name" value="GreA_GreB"/>
    <property type="match status" value="1"/>
</dbReference>
<dbReference type="SUPFAM" id="SSF54534">
    <property type="entry name" value="FKBP-like"/>
    <property type="match status" value="1"/>
</dbReference>
<dbReference type="AlphaFoldDB" id="A0A1F7JCC2"/>